<dbReference type="InParanoid" id="F4S4L0"/>
<dbReference type="VEuPathDB" id="FungiDB:MELLADRAFT_73180"/>
<gene>
    <name evidence="1" type="ORF">MELLADRAFT_73180</name>
</gene>
<dbReference type="KEGG" id="mlr:MELLADRAFT_73180"/>
<sequence>MNRSRNLVNHSNLLNTLSETMNLENNPKVNSMLKPTKIWAHRLPKRLRQGLRNLQHRPDACLNVIMNASLPPSRALGQLPILGREWVRRNNIFQVAFGDFYPF</sequence>
<accession>F4S4L0</accession>
<organism evidence="2">
    <name type="scientific">Melampsora larici-populina (strain 98AG31 / pathotype 3-4-7)</name>
    <name type="common">Poplar leaf rust fungus</name>
    <dbReference type="NCBI Taxonomy" id="747676"/>
    <lineage>
        <taxon>Eukaryota</taxon>
        <taxon>Fungi</taxon>
        <taxon>Dikarya</taxon>
        <taxon>Basidiomycota</taxon>
        <taxon>Pucciniomycotina</taxon>
        <taxon>Pucciniomycetes</taxon>
        <taxon>Pucciniales</taxon>
        <taxon>Melampsoraceae</taxon>
        <taxon>Melampsora</taxon>
    </lineage>
</organism>
<protein>
    <submittedName>
        <fullName evidence="1">Uncharacterized protein</fullName>
    </submittedName>
</protein>
<proteinExistence type="predicted"/>
<dbReference type="EMBL" id="GL883147">
    <property type="protein sequence ID" value="EGG00453.1"/>
    <property type="molecule type" value="Genomic_DNA"/>
</dbReference>
<reference evidence="2" key="1">
    <citation type="journal article" date="2011" name="Proc. Natl. Acad. Sci. U.S.A.">
        <title>Obligate biotrophy features unraveled by the genomic analysis of rust fungi.</title>
        <authorList>
            <person name="Duplessis S."/>
            <person name="Cuomo C.A."/>
            <person name="Lin Y.-C."/>
            <person name="Aerts A."/>
            <person name="Tisserant E."/>
            <person name="Veneault-Fourrey C."/>
            <person name="Joly D.L."/>
            <person name="Hacquard S."/>
            <person name="Amselem J."/>
            <person name="Cantarel B.L."/>
            <person name="Chiu R."/>
            <person name="Coutinho P.M."/>
            <person name="Feau N."/>
            <person name="Field M."/>
            <person name="Frey P."/>
            <person name="Gelhaye E."/>
            <person name="Goldberg J."/>
            <person name="Grabherr M.G."/>
            <person name="Kodira C.D."/>
            <person name="Kohler A."/>
            <person name="Kuees U."/>
            <person name="Lindquist E.A."/>
            <person name="Lucas S.M."/>
            <person name="Mago R."/>
            <person name="Mauceli E."/>
            <person name="Morin E."/>
            <person name="Murat C."/>
            <person name="Pangilinan J.L."/>
            <person name="Park R."/>
            <person name="Pearson M."/>
            <person name="Quesneville H."/>
            <person name="Rouhier N."/>
            <person name="Sakthikumar S."/>
            <person name="Salamov A.A."/>
            <person name="Schmutz J."/>
            <person name="Selles B."/>
            <person name="Shapiro H."/>
            <person name="Tanguay P."/>
            <person name="Tuskan G.A."/>
            <person name="Henrissat B."/>
            <person name="Van de Peer Y."/>
            <person name="Rouze P."/>
            <person name="Ellis J.G."/>
            <person name="Dodds P.N."/>
            <person name="Schein J.E."/>
            <person name="Zhong S."/>
            <person name="Hamelin R.C."/>
            <person name="Grigoriev I.V."/>
            <person name="Szabo L.J."/>
            <person name="Martin F."/>
        </authorList>
    </citation>
    <scope>NUCLEOTIDE SEQUENCE [LARGE SCALE GENOMIC DNA]</scope>
    <source>
        <strain evidence="2">98AG31 / pathotype 3-4-7</strain>
    </source>
</reference>
<keyword evidence="2" id="KW-1185">Reference proteome</keyword>
<evidence type="ECO:0000313" key="1">
    <source>
        <dbReference type="EMBL" id="EGG00453.1"/>
    </source>
</evidence>
<dbReference type="HOGENOM" id="CLU_2264335_0_0_1"/>
<dbReference type="RefSeq" id="XP_007416299.1">
    <property type="nucleotide sequence ID" value="XM_007416237.1"/>
</dbReference>
<name>F4S4L0_MELLP</name>
<evidence type="ECO:0000313" key="2">
    <source>
        <dbReference type="Proteomes" id="UP000001072"/>
    </source>
</evidence>
<dbReference type="Proteomes" id="UP000001072">
    <property type="component" value="Unassembled WGS sequence"/>
</dbReference>
<dbReference type="AlphaFoldDB" id="F4S4L0"/>
<dbReference type="GeneID" id="18932307"/>